<feature type="compositionally biased region" description="Basic and acidic residues" evidence="12">
    <location>
        <begin position="178"/>
        <end position="193"/>
    </location>
</feature>
<feature type="compositionally biased region" description="Polar residues" evidence="12">
    <location>
        <begin position="476"/>
        <end position="496"/>
    </location>
</feature>
<evidence type="ECO:0000256" key="1">
    <source>
        <dbReference type="ARBA" id="ARBA00004123"/>
    </source>
</evidence>
<evidence type="ECO:0000313" key="16">
    <source>
        <dbReference type="Proteomes" id="UP000028990"/>
    </source>
</evidence>
<dbReference type="InterPro" id="IPR013087">
    <property type="entry name" value="Znf_C2H2_type"/>
</dbReference>
<keyword evidence="16" id="KW-1185">Reference proteome</keyword>
<evidence type="ECO:0000256" key="5">
    <source>
        <dbReference type="ARBA" id="ARBA00022771"/>
    </source>
</evidence>
<dbReference type="GO" id="GO:0002682">
    <property type="term" value="P:regulation of immune system process"/>
    <property type="evidence" value="ECO:0007669"/>
    <property type="project" value="TreeGrafter"/>
</dbReference>
<evidence type="ECO:0000256" key="9">
    <source>
        <dbReference type="ARBA" id="ARBA00023163"/>
    </source>
</evidence>
<gene>
    <name evidence="15" type="ORF">H920_02146</name>
</gene>
<feature type="domain" description="KRAB" evidence="14">
    <location>
        <begin position="6"/>
        <end position="87"/>
    </location>
</feature>
<dbReference type="FunFam" id="3.30.160.60:FF:002343">
    <property type="entry name" value="Zinc finger protein 33A"/>
    <property type="match status" value="1"/>
</dbReference>
<keyword evidence="4" id="KW-0677">Repeat</keyword>
<keyword evidence="7" id="KW-0805">Transcription regulation</keyword>
<dbReference type="FunFam" id="3.30.160.60:FF:000446">
    <property type="entry name" value="Zinc finger protein"/>
    <property type="match status" value="1"/>
</dbReference>
<dbReference type="FunFam" id="3.30.160.60:FF:002063">
    <property type="entry name" value="RB associated KRAB zinc finger"/>
    <property type="match status" value="1"/>
</dbReference>
<keyword evidence="10" id="KW-0539">Nucleus</keyword>
<dbReference type="PROSITE" id="PS50157">
    <property type="entry name" value="ZINC_FINGER_C2H2_2"/>
    <property type="match status" value="9"/>
</dbReference>
<evidence type="ECO:0000313" key="15">
    <source>
        <dbReference type="EMBL" id="KFO36519.1"/>
    </source>
</evidence>
<keyword evidence="8" id="KW-0238">DNA-binding</keyword>
<protein>
    <submittedName>
        <fullName evidence="15">Zinc finger protein 649</fullName>
    </submittedName>
</protein>
<name>A0A091DWK5_FUKDA</name>
<feature type="domain" description="C2H2-type" evidence="13">
    <location>
        <begin position="436"/>
        <end position="463"/>
    </location>
</feature>
<proteinExistence type="inferred from homology"/>
<feature type="domain" description="C2H2-type" evidence="13">
    <location>
        <begin position="240"/>
        <end position="267"/>
    </location>
</feature>
<evidence type="ECO:0000259" key="13">
    <source>
        <dbReference type="PROSITE" id="PS50157"/>
    </source>
</evidence>
<keyword evidence="3" id="KW-0479">Metal-binding</keyword>
<feature type="domain" description="C2H2-type" evidence="13">
    <location>
        <begin position="212"/>
        <end position="239"/>
    </location>
</feature>
<feature type="region of interest" description="Disordered" evidence="12">
    <location>
        <begin position="474"/>
        <end position="496"/>
    </location>
</feature>
<dbReference type="Proteomes" id="UP000028990">
    <property type="component" value="Unassembled WGS sequence"/>
</dbReference>
<dbReference type="FunFam" id="3.30.160.60:FF:000688">
    <property type="entry name" value="zinc finger protein 197 isoform X1"/>
    <property type="match status" value="1"/>
</dbReference>
<dbReference type="AlphaFoldDB" id="A0A091DWK5"/>
<evidence type="ECO:0000256" key="7">
    <source>
        <dbReference type="ARBA" id="ARBA00023015"/>
    </source>
</evidence>
<reference evidence="15 16" key="1">
    <citation type="submission" date="2013-11" db="EMBL/GenBank/DDBJ databases">
        <title>The Damaraland mole rat (Fukomys damarensis) genome and evolution of African mole rats.</title>
        <authorList>
            <person name="Gladyshev V.N."/>
            <person name="Fang X."/>
        </authorList>
    </citation>
    <scope>NUCLEOTIDE SEQUENCE [LARGE SCALE GENOMIC DNA]</scope>
    <source>
        <tissue evidence="15">Liver</tissue>
    </source>
</reference>
<keyword evidence="5 11" id="KW-0863">Zinc-finger</keyword>
<organism evidence="15 16">
    <name type="scientific">Fukomys damarensis</name>
    <name type="common">Damaraland mole rat</name>
    <name type="synonym">Cryptomys damarensis</name>
    <dbReference type="NCBI Taxonomy" id="885580"/>
    <lineage>
        <taxon>Eukaryota</taxon>
        <taxon>Metazoa</taxon>
        <taxon>Chordata</taxon>
        <taxon>Craniata</taxon>
        <taxon>Vertebrata</taxon>
        <taxon>Euteleostomi</taxon>
        <taxon>Mammalia</taxon>
        <taxon>Eutheria</taxon>
        <taxon>Euarchontoglires</taxon>
        <taxon>Glires</taxon>
        <taxon>Rodentia</taxon>
        <taxon>Hystricomorpha</taxon>
        <taxon>Bathyergidae</taxon>
        <taxon>Fukomys</taxon>
    </lineage>
</organism>
<evidence type="ECO:0000256" key="10">
    <source>
        <dbReference type="ARBA" id="ARBA00023242"/>
    </source>
</evidence>
<dbReference type="SUPFAM" id="SSF57667">
    <property type="entry name" value="beta-beta-alpha zinc fingers"/>
    <property type="match status" value="5"/>
</dbReference>
<dbReference type="PROSITE" id="PS00028">
    <property type="entry name" value="ZINC_FINGER_C2H2_1"/>
    <property type="match status" value="8"/>
</dbReference>
<keyword evidence="9" id="KW-0804">Transcription</keyword>
<evidence type="ECO:0000256" key="8">
    <source>
        <dbReference type="ARBA" id="ARBA00023125"/>
    </source>
</evidence>
<dbReference type="Gene3D" id="3.30.160.60">
    <property type="entry name" value="Classic Zinc Finger"/>
    <property type="match status" value="9"/>
</dbReference>
<dbReference type="SMART" id="SM00355">
    <property type="entry name" value="ZnF_C2H2"/>
    <property type="match status" value="9"/>
</dbReference>
<dbReference type="EMBL" id="KN121407">
    <property type="protein sequence ID" value="KFO36519.1"/>
    <property type="molecule type" value="Genomic_DNA"/>
</dbReference>
<evidence type="ECO:0000256" key="4">
    <source>
        <dbReference type="ARBA" id="ARBA00022737"/>
    </source>
</evidence>
<dbReference type="GO" id="GO:0000978">
    <property type="term" value="F:RNA polymerase II cis-regulatory region sequence-specific DNA binding"/>
    <property type="evidence" value="ECO:0007669"/>
    <property type="project" value="TreeGrafter"/>
</dbReference>
<dbReference type="Pfam" id="PF13912">
    <property type="entry name" value="zf-C2H2_6"/>
    <property type="match status" value="1"/>
</dbReference>
<dbReference type="GO" id="GO:0001817">
    <property type="term" value="P:regulation of cytokine production"/>
    <property type="evidence" value="ECO:0007669"/>
    <property type="project" value="TreeGrafter"/>
</dbReference>
<keyword evidence="6" id="KW-0862">Zinc</keyword>
<dbReference type="PANTHER" id="PTHR24399">
    <property type="entry name" value="ZINC FINGER AND BTB DOMAIN-CONTAINING"/>
    <property type="match status" value="1"/>
</dbReference>
<dbReference type="PROSITE" id="PS50805">
    <property type="entry name" value="KRAB"/>
    <property type="match status" value="1"/>
</dbReference>
<dbReference type="STRING" id="885580.ENSFDAP00000020146"/>
<feature type="region of interest" description="Disordered" evidence="12">
    <location>
        <begin position="178"/>
        <end position="202"/>
    </location>
</feature>
<feature type="domain" description="C2H2-type" evidence="13">
    <location>
        <begin position="324"/>
        <end position="351"/>
    </location>
</feature>
<evidence type="ECO:0000256" key="12">
    <source>
        <dbReference type="SAM" id="MobiDB-lite"/>
    </source>
</evidence>
<evidence type="ECO:0000256" key="2">
    <source>
        <dbReference type="ARBA" id="ARBA00006991"/>
    </source>
</evidence>
<feature type="domain" description="C2H2-type" evidence="13">
    <location>
        <begin position="380"/>
        <end position="407"/>
    </location>
</feature>
<dbReference type="GO" id="GO:0005654">
    <property type="term" value="C:nucleoplasm"/>
    <property type="evidence" value="ECO:0007669"/>
    <property type="project" value="TreeGrafter"/>
</dbReference>
<feature type="domain" description="C2H2-type" evidence="13">
    <location>
        <begin position="408"/>
        <end position="435"/>
    </location>
</feature>
<accession>A0A091DWK5</accession>
<comment type="subcellular location">
    <subcellularLocation>
        <location evidence="1">Nucleus</location>
    </subcellularLocation>
</comment>
<dbReference type="Pfam" id="PF00096">
    <property type="entry name" value="zf-C2H2"/>
    <property type="match status" value="7"/>
</dbReference>
<evidence type="ECO:0000256" key="6">
    <source>
        <dbReference type="ARBA" id="ARBA00022833"/>
    </source>
</evidence>
<evidence type="ECO:0000256" key="3">
    <source>
        <dbReference type="ARBA" id="ARBA00022723"/>
    </source>
</evidence>
<feature type="domain" description="C2H2-type" evidence="13">
    <location>
        <begin position="268"/>
        <end position="295"/>
    </location>
</feature>
<dbReference type="FunFam" id="3.30.160.60:FF:000029">
    <property type="entry name" value="GLI family zinc finger 4"/>
    <property type="match status" value="2"/>
</dbReference>
<dbReference type="InterPro" id="IPR001909">
    <property type="entry name" value="KRAB"/>
</dbReference>
<sequence>MGVDIFLSKEPTKSNSRSPYALVGRRRFPGFKDQKPEAFTGFALATCRTCWVHLRMFEASRPDVLSVLERGEPLWTLEDEIHSEAHPEIEKADDHLQQQLQNQKRPEKVEQYYKQNALGNVQKCKHHSPLRPNHDLLDLHGKILKPNLGLPNQSRSYTIKKLAELNVDRRSFLCDTHEQTHTKVESHESRKPTSTESQFPKDQQTYTIEKAHECAKCGEAFLEKSQLTEHKKIHLGKKPHECNTCGETFYKKFNLIEHQSERKREKPHECGECGKAFFRKYQLTQHQKIHTGNKPHVCPECGKSFARKSPLIVHMRIHTGEKPYVCSECGKDFIQKGNLMIHQRIHTGEKPYGCTDCDKAFSQKGCLIAHQRYHTGKTPFVCTECGKSCSQKSVLIRHQRIHSGERPYKCSDCGKAFITKAKLTLHHRTHTGEKPYGCDECEKAYSYMSCLVKHKRTHSREKCSNSVEVENSTVSHTLSDSNKLTQRRNPVNTTSVIPDASNISGLLENQNVVPVGQPVARCPPSGERGFVPERSLMNVVNVVVPPVTYYIVFYVANM</sequence>
<dbReference type="FunFam" id="3.30.160.60:FF:000759">
    <property type="entry name" value="zinc finger protein 16"/>
    <property type="match status" value="1"/>
</dbReference>
<dbReference type="FunFam" id="3.30.160.60:FF:000053">
    <property type="entry name" value="zinc finger protein 182 isoform X1"/>
    <property type="match status" value="1"/>
</dbReference>
<evidence type="ECO:0000259" key="14">
    <source>
        <dbReference type="PROSITE" id="PS50805"/>
    </source>
</evidence>
<feature type="domain" description="C2H2-type" evidence="13">
    <location>
        <begin position="352"/>
        <end position="379"/>
    </location>
</feature>
<dbReference type="eggNOG" id="KOG1721">
    <property type="taxonomic scope" value="Eukaryota"/>
</dbReference>
<evidence type="ECO:0000256" key="11">
    <source>
        <dbReference type="PROSITE-ProRule" id="PRU00042"/>
    </source>
</evidence>
<dbReference type="InterPro" id="IPR036236">
    <property type="entry name" value="Znf_C2H2_sf"/>
</dbReference>
<comment type="similarity">
    <text evidence="2">Belongs to the krueppel C2H2-type zinc-finger protein family.</text>
</comment>
<dbReference type="FunFam" id="3.30.160.60:FF:002797">
    <property type="entry name" value="Zinc finger protein 613"/>
    <property type="match status" value="1"/>
</dbReference>
<feature type="domain" description="C2H2-type" evidence="13">
    <location>
        <begin position="296"/>
        <end position="323"/>
    </location>
</feature>
<dbReference type="PANTHER" id="PTHR24399:SF49">
    <property type="entry name" value="ZINC FINGER PROTEIN 674"/>
    <property type="match status" value="1"/>
</dbReference>
<dbReference type="GO" id="GO:0008270">
    <property type="term" value="F:zinc ion binding"/>
    <property type="evidence" value="ECO:0007669"/>
    <property type="project" value="UniProtKB-KW"/>
</dbReference>
<dbReference type="GO" id="GO:0001227">
    <property type="term" value="F:DNA-binding transcription repressor activity, RNA polymerase II-specific"/>
    <property type="evidence" value="ECO:0007669"/>
    <property type="project" value="TreeGrafter"/>
</dbReference>